<evidence type="ECO:0000256" key="2">
    <source>
        <dbReference type="ARBA" id="ARBA00022692"/>
    </source>
</evidence>
<evidence type="ECO:0000259" key="7">
    <source>
        <dbReference type="PROSITE" id="PS50850"/>
    </source>
</evidence>
<evidence type="ECO:0000256" key="5">
    <source>
        <dbReference type="SAM" id="MobiDB-lite"/>
    </source>
</evidence>
<dbReference type="Pfam" id="PF07690">
    <property type="entry name" value="MFS_1"/>
    <property type="match status" value="1"/>
</dbReference>
<feature type="transmembrane region" description="Helical" evidence="6">
    <location>
        <begin position="113"/>
        <end position="135"/>
    </location>
</feature>
<feature type="transmembrane region" description="Helical" evidence="6">
    <location>
        <begin position="312"/>
        <end position="331"/>
    </location>
</feature>
<sequence>MRHNASNPQESDLDSTFQATPLDPSTLQTSDLERLGRQRPETFPTAISEIFFCMSMLVSMLMSEYFVSGFNIVLPTVAVELDIPTASQVWPSSVFSLVAGAFLLPLGRIADIYGGYFVFISGLAWFFIWNVVAGFSTNYQMLIATRALQGLGPAAYLPTGIMILGKIYRPGPRKNLIFSLYGAFAPLGFFLGIIMGGVTGEYLSWKWYFWIGSIIIGMTCVSAVFSVPREKYQEQGVEMDYCGVAVIVPALVLIVFAVTDGAHAPKGWGTSYIIVTFVIGVVLLGISFFVEGWVSSQPLLPGSIFKPKYMKTLVVSLIFSYGTFGVFVYYASFYLNIVMGYSILYTALAFVPMAAGGVILATVGGFTLHLLPGRILLIFSGMGSVASVLLFALIPEGGSYWAWILPAMLGCTIGIDITYNVTSVFITTNIPHKQQGAAGALINSLLFLPISLFLGLADLVAASYEEKGEMASYKAAFWFGTGCAAFALVLFCFIDTGKAESQLRVEEKEALEEGPVGDAGVVDGPGTPSTNNV</sequence>
<comment type="subcellular location">
    <subcellularLocation>
        <location evidence="1">Membrane</location>
        <topology evidence="1">Multi-pass membrane protein</topology>
    </subcellularLocation>
</comment>
<dbReference type="SUPFAM" id="SSF103473">
    <property type="entry name" value="MFS general substrate transporter"/>
    <property type="match status" value="1"/>
</dbReference>
<dbReference type="InterPro" id="IPR011701">
    <property type="entry name" value="MFS"/>
</dbReference>
<gene>
    <name evidence="8" type="ORF">VMCG_07007</name>
</gene>
<dbReference type="AlphaFoldDB" id="A0A423W3U9"/>
<feature type="compositionally biased region" description="Low complexity" evidence="5">
    <location>
        <begin position="514"/>
        <end position="526"/>
    </location>
</feature>
<feature type="transmembrane region" description="Helical" evidence="6">
    <location>
        <begin position="207"/>
        <end position="227"/>
    </location>
</feature>
<keyword evidence="2 6" id="KW-0812">Transmembrane</keyword>
<accession>A0A423W3U9</accession>
<keyword evidence="3 6" id="KW-1133">Transmembrane helix</keyword>
<dbReference type="PROSITE" id="PS50850">
    <property type="entry name" value="MFS"/>
    <property type="match status" value="1"/>
</dbReference>
<feature type="transmembrane region" description="Helical" evidence="6">
    <location>
        <begin position="476"/>
        <end position="494"/>
    </location>
</feature>
<dbReference type="Proteomes" id="UP000283895">
    <property type="component" value="Unassembled WGS sequence"/>
</dbReference>
<keyword evidence="9" id="KW-1185">Reference proteome</keyword>
<feature type="transmembrane region" description="Helical" evidence="6">
    <location>
        <begin position="88"/>
        <end position="106"/>
    </location>
</feature>
<organism evidence="8 9">
    <name type="scientific">Cytospora schulzeri</name>
    <dbReference type="NCBI Taxonomy" id="448051"/>
    <lineage>
        <taxon>Eukaryota</taxon>
        <taxon>Fungi</taxon>
        <taxon>Dikarya</taxon>
        <taxon>Ascomycota</taxon>
        <taxon>Pezizomycotina</taxon>
        <taxon>Sordariomycetes</taxon>
        <taxon>Sordariomycetidae</taxon>
        <taxon>Diaporthales</taxon>
        <taxon>Cytosporaceae</taxon>
        <taxon>Cytospora</taxon>
    </lineage>
</organism>
<proteinExistence type="predicted"/>
<feature type="transmembrane region" description="Helical" evidence="6">
    <location>
        <begin position="176"/>
        <end position="195"/>
    </location>
</feature>
<feature type="transmembrane region" description="Helical" evidence="6">
    <location>
        <begin position="343"/>
        <end position="368"/>
    </location>
</feature>
<keyword evidence="4 6" id="KW-0472">Membrane</keyword>
<dbReference type="Gene3D" id="1.20.1250.20">
    <property type="entry name" value="MFS general substrate transporter like domains"/>
    <property type="match status" value="1"/>
</dbReference>
<dbReference type="OrthoDB" id="5086884at2759"/>
<feature type="transmembrane region" description="Helical" evidence="6">
    <location>
        <begin position="375"/>
        <end position="394"/>
    </location>
</feature>
<dbReference type="STRING" id="356882.A0A423W3U9"/>
<feature type="transmembrane region" description="Helical" evidence="6">
    <location>
        <begin position="400"/>
        <end position="419"/>
    </location>
</feature>
<evidence type="ECO:0000256" key="1">
    <source>
        <dbReference type="ARBA" id="ARBA00004141"/>
    </source>
</evidence>
<dbReference type="PANTHER" id="PTHR42718">
    <property type="entry name" value="MAJOR FACILITATOR SUPERFAMILY MULTIDRUG TRANSPORTER MFSC"/>
    <property type="match status" value="1"/>
</dbReference>
<evidence type="ECO:0000313" key="9">
    <source>
        <dbReference type="Proteomes" id="UP000283895"/>
    </source>
</evidence>
<dbReference type="EMBL" id="LKEA01000027">
    <property type="protein sequence ID" value="ROV98012.1"/>
    <property type="molecule type" value="Genomic_DNA"/>
</dbReference>
<feature type="region of interest" description="Disordered" evidence="5">
    <location>
        <begin position="1"/>
        <end position="30"/>
    </location>
</feature>
<dbReference type="GO" id="GO:0022857">
    <property type="term" value="F:transmembrane transporter activity"/>
    <property type="evidence" value="ECO:0007669"/>
    <property type="project" value="InterPro"/>
</dbReference>
<evidence type="ECO:0000313" key="8">
    <source>
        <dbReference type="EMBL" id="ROV98012.1"/>
    </source>
</evidence>
<feature type="transmembrane region" description="Helical" evidence="6">
    <location>
        <begin position="46"/>
        <end position="68"/>
    </location>
</feature>
<feature type="transmembrane region" description="Helical" evidence="6">
    <location>
        <begin position="271"/>
        <end position="291"/>
    </location>
</feature>
<feature type="transmembrane region" description="Helical" evidence="6">
    <location>
        <begin position="239"/>
        <end position="259"/>
    </location>
</feature>
<dbReference type="InterPro" id="IPR036259">
    <property type="entry name" value="MFS_trans_sf"/>
</dbReference>
<protein>
    <recommendedName>
        <fullName evidence="7">Major facilitator superfamily (MFS) profile domain-containing protein</fullName>
    </recommendedName>
</protein>
<reference evidence="8 9" key="1">
    <citation type="submission" date="2015-09" db="EMBL/GenBank/DDBJ databases">
        <title>Host preference determinants of Valsa canker pathogens revealed by comparative genomics.</title>
        <authorList>
            <person name="Yin Z."/>
            <person name="Huang L."/>
        </authorList>
    </citation>
    <scope>NUCLEOTIDE SEQUENCE [LARGE SCALE GENOMIC DNA]</scope>
    <source>
        <strain evidence="8 9">03-1</strain>
    </source>
</reference>
<evidence type="ECO:0000256" key="3">
    <source>
        <dbReference type="ARBA" id="ARBA00022989"/>
    </source>
</evidence>
<feature type="region of interest" description="Disordered" evidence="5">
    <location>
        <begin position="512"/>
        <end position="533"/>
    </location>
</feature>
<evidence type="ECO:0000256" key="6">
    <source>
        <dbReference type="SAM" id="Phobius"/>
    </source>
</evidence>
<dbReference type="GO" id="GO:0016020">
    <property type="term" value="C:membrane"/>
    <property type="evidence" value="ECO:0007669"/>
    <property type="project" value="UniProtKB-SubCell"/>
</dbReference>
<comment type="caution">
    <text evidence="8">The sequence shown here is derived from an EMBL/GenBank/DDBJ whole genome shotgun (WGS) entry which is preliminary data.</text>
</comment>
<feature type="transmembrane region" description="Helical" evidence="6">
    <location>
        <begin position="440"/>
        <end position="464"/>
    </location>
</feature>
<feature type="transmembrane region" description="Helical" evidence="6">
    <location>
        <begin position="147"/>
        <end position="164"/>
    </location>
</feature>
<dbReference type="PANTHER" id="PTHR42718:SF11">
    <property type="entry name" value="MAJOR FACILITATOR SUPERFAMILY (MFS) PROFILE DOMAIN-CONTAINING PROTEIN"/>
    <property type="match status" value="1"/>
</dbReference>
<feature type="domain" description="Major facilitator superfamily (MFS) profile" evidence="7">
    <location>
        <begin position="52"/>
        <end position="499"/>
    </location>
</feature>
<evidence type="ECO:0000256" key="4">
    <source>
        <dbReference type="ARBA" id="ARBA00023136"/>
    </source>
</evidence>
<dbReference type="Gene3D" id="1.20.1720.10">
    <property type="entry name" value="Multidrug resistance protein D"/>
    <property type="match status" value="1"/>
</dbReference>
<dbReference type="InterPro" id="IPR020846">
    <property type="entry name" value="MFS_dom"/>
</dbReference>
<name>A0A423W3U9_9PEZI</name>